<evidence type="ECO:0000256" key="1">
    <source>
        <dbReference type="ARBA" id="ARBA00005695"/>
    </source>
</evidence>
<dbReference type="GO" id="GO:0043190">
    <property type="term" value="C:ATP-binding cassette (ABC) transporter complex"/>
    <property type="evidence" value="ECO:0007669"/>
    <property type="project" value="InterPro"/>
</dbReference>
<dbReference type="STRING" id="1388748.GCA_000463155_02879"/>
<evidence type="ECO:0000256" key="4">
    <source>
        <dbReference type="SAM" id="SignalP"/>
    </source>
</evidence>
<evidence type="ECO:0000256" key="2">
    <source>
        <dbReference type="ARBA" id="ARBA00022448"/>
    </source>
</evidence>
<dbReference type="EMBL" id="PYEP01000003">
    <property type="protein sequence ID" value="PSN08415.1"/>
    <property type="molecule type" value="Genomic_DNA"/>
</dbReference>
<dbReference type="Proteomes" id="UP000240212">
    <property type="component" value="Unassembled WGS sequence"/>
</dbReference>
<organism evidence="6 7">
    <name type="scientific">Siccibacter turicensis</name>
    <dbReference type="NCBI Taxonomy" id="357233"/>
    <lineage>
        <taxon>Bacteria</taxon>
        <taxon>Pseudomonadati</taxon>
        <taxon>Pseudomonadota</taxon>
        <taxon>Gammaproteobacteria</taxon>
        <taxon>Enterobacterales</taxon>
        <taxon>Enterobacteriaceae</taxon>
        <taxon>Siccibacter</taxon>
    </lineage>
</organism>
<dbReference type="GO" id="GO:1904680">
    <property type="term" value="F:peptide transmembrane transporter activity"/>
    <property type="evidence" value="ECO:0007669"/>
    <property type="project" value="TreeGrafter"/>
</dbReference>
<dbReference type="Gene3D" id="3.90.76.10">
    <property type="entry name" value="Dipeptide-binding Protein, Domain 1"/>
    <property type="match status" value="1"/>
</dbReference>
<evidence type="ECO:0000313" key="6">
    <source>
        <dbReference type="EMBL" id="PSN08415.1"/>
    </source>
</evidence>
<gene>
    <name evidence="6" type="ORF">C7G83_09620</name>
</gene>
<keyword evidence="7" id="KW-1185">Reference proteome</keyword>
<dbReference type="Gene3D" id="3.10.105.10">
    <property type="entry name" value="Dipeptide-binding Protein, Domain 3"/>
    <property type="match status" value="1"/>
</dbReference>
<dbReference type="GO" id="GO:0030288">
    <property type="term" value="C:outer membrane-bounded periplasmic space"/>
    <property type="evidence" value="ECO:0007669"/>
    <property type="project" value="UniProtKB-ARBA"/>
</dbReference>
<keyword evidence="2" id="KW-0813">Transport</keyword>
<keyword evidence="3 4" id="KW-0732">Signal</keyword>
<dbReference type="PANTHER" id="PTHR30290:SF9">
    <property type="entry name" value="OLIGOPEPTIDE-BINDING PROTEIN APPA"/>
    <property type="match status" value="1"/>
</dbReference>
<dbReference type="AlphaFoldDB" id="A0A2P8VLI2"/>
<reference evidence="6 7" key="1">
    <citation type="submission" date="2018-03" db="EMBL/GenBank/DDBJ databases">
        <title>Draft genome sequence of the first documented clinical Siccibacter turicensis isolate in Austria.</title>
        <authorList>
            <person name="Lepuschitz S."/>
            <person name="Pekard-Amenitsch S."/>
            <person name="Haunold R."/>
            <person name="Schill S."/>
            <person name="Mach R."/>
            <person name="Allerberger F."/>
            <person name="Ruppitsch W."/>
            <person name="Forsythe S.J."/>
        </authorList>
    </citation>
    <scope>NUCLEOTIDE SEQUENCE [LARGE SCALE GENOMIC DNA]</scope>
    <source>
        <strain evidence="6 7">6100069499-17</strain>
    </source>
</reference>
<dbReference type="SUPFAM" id="SSF53850">
    <property type="entry name" value="Periplasmic binding protein-like II"/>
    <property type="match status" value="1"/>
</dbReference>
<dbReference type="CDD" id="cd08498">
    <property type="entry name" value="PBP2_NikA_DppA_OppA_like_2"/>
    <property type="match status" value="1"/>
</dbReference>
<dbReference type="OrthoDB" id="9801912at2"/>
<evidence type="ECO:0000256" key="3">
    <source>
        <dbReference type="ARBA" id="ARBA00022729"/>
    </source>
</evidence>
<dbReference type="Gene3D" id="3.40.190.10">
    <property type="entry name" value="Periplasmic binding protein-like II"/>
    <property type="match status" value="1"/>
</dbReference>
<dbReference type="InterPro" id="IPR030678">
    <property type="entry name" value="Peptide/Ni-bd"/>
</dbReference>
<evidence type="ECO:0000259" key="5">
    <source>
        <dbReference type="Pfam" id="PF00496"/>
    </source>
</evidence>
<dbReference type="InterPro" id="IPR000914">
    <property type="entry name" value="SBP_5_dom"/>
</dbReference>
<proteinExistence type="inferred from homology"/>
<evidence type="ECO:0000313" key="7">
    <source>
        <dbReference type="Proteomes" id="UP000240212"/>
    </source>
</evidence>
<dbReference type="GO" id="GO:0015833">
    <property type="term" value="P:peptide transport"/>
    <property type="evidence" value="ECO:0007669"/>
    <property type="project" value="TreeGrafter"/>
</dbReference>
<name>A0A2P8VLI2_9ENTR</name>
<dbReference type="InterPro" id="IPR039424">
    <property type="entry name" value="SBP_5"/>
</dbReference>
<feature type="domain" description="Solute-binding protein family 5" evidence="5">
    <location>
        <begin position="67"/>
        <end position="421"/>
    </location>
</feature>
<sequence length="498" mass="53959">MKLSVLKRASLAVLVTGLLSGYAQATALTIAQPASATAMDPGFLKEAATLVDNVFDTMVLRDASMALKPGLATSWKAIDDTTWQFDLRQDVKFTNGEPVNAAAVKFSLDRILDPANKAPTISYIRTIKAVNVTGEYQVQIHTDGPDPLLPTRMSRYPAYIVPPAYVSKVGAAEFARKPVGSGAYSVKEFIPDERVVMQANGNYWRGKPAIDTVTWRPVPEATGRITALLTGEVQLVDGVPADLVPALKNKPGVKLEQVKGGGLTIYLGLKNAQKPLDDARVRKALSLALNRDAYTKNLLHGFGTPTGTMARPADFGYLNVPAPKQDIAQAKALLKEAGYPDGFTLKFQAPRRYIASAEVAQAIVQDLAAIGVKAQLEVPEWSVYTQQVASGKQAEMYMLAWGSTQTLDADAALYPILHSGEPYSTVSNPALDTLLNESRSTVDAAKREAILKNIQQVVEKEQPLIPLYQEDSLYANSDNVTFSGRADARIPLFDLRVK</sequence>
<dbReference type="RefSeq" id="WP_106877052.1">
    <property type="nucleotide sequence ID" value="NZ_JAXCWX010000010.1"/>
</dbReference>
<protein>
    <submittedName>
        <fullName evidence="6">ABC transporter substrate-binding protein</fullName>
    </submittedName>
</protein>
<accession>A0A2P8VLI2</accession>
<dbReference type="PANTHER" id="PTHR30290">
    <property type="entry name" value="PERIPLASMIC BINDING COMPONENT OF ABC TRANSPORTER"/>
    <property type="match status" value="1"/>
</dbReference>
<comment type="caution">
    <text evidence="6">The sequence shown here is derived from an EMBL/GenBank/DDBJ whole genome shotgun (WGS) entry which is preliminary data.</text>
</comment>
<feature type="signal peptide" evidence="4">
    <location>
        <begin position="1"/>
        <end position="25"/>
    </location>
</feature>
<feature type="chain" id="PRO_5015172473" evidence="4">
    <location>
        <begin position="26"/>
        <end position="498"/>
    </location>
</feature>
<comment type="similarity">
    <text evidence="1">Belongs to the bacterial solute-binding protein 5 family.</text>
</comment>
<dbReference type="PIRSF" id="PIRSF002741">
    <property type="entry name" value="MppA"/>
    <property type="match status" value="1"/>
</dbReference>
<dbReference type="Pfam" id="PF00496">
    <property type="entry name" value="SBP_bac_5"/>
    <property type="match status" value="1"/>
</dbReference>